<proteinExistence type="predicted"/>
<reference evidence="2 4" key="2">
    <citation type="submission" date="2021-01" db="EMBL/GenBank/DDBJ databases">
        <title>Biogeographic distribution of Paracoccus.</title>
        <authorList>
            <person name="Hollensteiner J."/>
            <person name="Leineberger J."/>
            <person name="Brinkhoff T."/>
            <person name="Daniel R."/>
        </authorList>
    </citation>
    <scope>NUCLEOTIDE SEQUENCE [LARGE SCALE GENOMIC DNA]</scope>
    <source>
        <strain evidence="2 4">DSM 18447</strain>
    </source>
</reference>
<gene>
    <name evidence="2" type="ORF">JHX88_17120</name>
    <name evidence="1" type="ORF">SAMN05421772_104198</name>
</gene>
<dbReference type="AlphaFoldDB" id="A0AA45W3L7"/>
<evidence type="ECO:0000313" key="3">
    <source>
        <dbReference type="Proteomes" id="UP000186216"/>
    </source>
</evidence>
<protein>
    <submittedName>
        <fullName evidence="1">Uncharacterized protein</fullName>
    </submittedName>
</protein>
<evidence type="ECO:0000313" key="4">
    <source>
        <dbReference type="Proteomes" id="UP001215549"/>
    </source>
</evidence>
<sequence length="254" mass="28079">MEHKACADIAQDSRRPQKGVLILSLLTLAAALPLGALPGHAGTFTPPQGCKLEVTVQNRGCTVSQIYRCEADPDGHQRSAIFNEDGPTHISRIDSETRWIESRDPDSGIEDRLVDEAKDHASFSTLIETGHDDFDFWTESNTGERLHHVGHDELTGETVTVDGIKLEKTRFELTTTDANGEVLIERSGQQFINRAMGRFFGGIETQSDWTGQRQETNDSPALFSFPGEKGFGETTPQFDCGQILAQINHERAQL</sequence>
<reference evidence="1 3" key="1">
    <citation type="submission" date="2017-01" db="EMBL/GenBank/DDBJ databases">
        <authorList>
            <person name="Varghese N."/>
            <person name="Submissions S."/>
        </authorList>
    </citation>
    <scope>NUCLEOTIDE SEQUENCE [LARGE SCALE GENOMIC DNA]</scope>
    <source>
        <strain evidence="1 3">DSM 18447</strain>
    </source>
</reference>
<name>A0AA45W3L7_9RHOB</name>
<dbReference type="RefSeq" id="WP_084203007.1">
    <property type="nucleotide sequence ID" value="NZ_CP067140.1"/>
</dbReference>
<accession>A0AA45W3L7</accession>
<organism evidence="1 3">
    <name type="scientific">Paracoccus saliphilus</name>
    <dbReference type="NCBI Taxonomy" id="405559"/>
    <lineage>
        <taxon>Bacteria</taxon>
        <taxon>Pseudomonadati</taxon>
        <taxon>Pseudomonadota</taxon>
        <taxon>Alphaproteobacteria</taxon>
        <taxon>Rhodobacterales</taxon>
        <taxon>Paracoccaceae</taxon>
        <taxon>Paracoccus</taxon>
    </lineage>
</organism>
<evidence type="ECO:0000313" key="1">
    <source>
        <dbReference type="EMBL" id="SIS77468.1"/>
    </source>
</evidence>
<keyword evidence="4" id="KW-1185">Reference proteome</keyword>
<evidence type="ECO:0000313" key="2">
    <source>
        <dbReference type="EMBL" id="WCR02564.1"/>
    </source>
</evidence>
<dbReference type="EMBL" id="FTOU01000004">
    <property type="protein sequence ID" value="SIS77468.1"/>
    <property type="molecule type" value="Genomic_DNA"/>
</dbReference>
<dbReference type="Proteomes" id="UP000186216">
    <property type="component" value="Unassembled WGS sequence"/>
</dbReference>
<dbReference type="Proteomes" id="UP001215549">
    <property type="component" value="Chromosome"/>
</dbReference>
<dbReference type="EMBL" id="CP067140">
    <property type="protein sequence ID" value="WCR02564.1"/>
    <property type="molecule type" value="Genomic_DNA"/>
</dbReference>